<proteinExistence type="predicted"/>
<name>A0A4Y2PQK7_ARAVE</name>
<organism evidence="1 2">
    <name type="scientific">Araneus ventricosus</name>
    <name type="common">Orbweaver spider</name>
    <name type="synonym">Epeira ventricosa</name>
    <dbReference type="NCBI Taxonomy" id="182803"/>
    <lineage>
        <taxon>Eukaryota</taxon>
        <taxon>Metazoa</taxon>
        <taxon>Ecdysozoa</taxon>
        <taxon>Arthropoda</taxon>
        <taxon>Chelicerata</taxon>
        <taxon>Arachnida</taxon>
        <taxon>Araneae</taxon>
        <taxon>Araneomorphae</taxon>
        <taxon>Entelegynae</taxon>
        <taxon>Araneoidea</taxon>
        <taxon>Araneidae</taxon>
        <taxon>Araneus</taxon>
    </lineage>
</organism>
<reference evidence="1 2" key="1">
    <citation type="journal article" date="2019" name="Sci. Rep.">
        <title>Orb-weaving spider Araneus ventricosus genome elucidates the spidroin gene catalogue.</title>
        <authorList>
            <person name="Kono N."/>
            <person name="Nakamura H."/>
            <person name="Ohtoshi R."/>
            <person name="Moran D.A.P."/>
            <person name="Shinohara A."/>
            <person name="Yoshida Y."/>
            <person name="Fujiwara M."/>
            <person name="Mori M."/>
            <person name="Tomita M."/>
            <person name="Arakawa K."/>
        </authorList>
    </citation>
    <scope>NUCLEOTIDE SEQUENCE [LARGE SCALE GENOMIC DNA]</scope>
</reference>
<dbReference type="EMBL" id="BGPR01012034">
    <property type="protein sequence ID" value="GBN54175.1"/>
    <property type="molecule type" value="Genomic_DNA"/>
</dbReference>
<dbReference type="AlphaFoldDB" id="A0A4Y2PQK7"/>
<evidence type="ECO:0000313" key="1">
    <source>
        <dbReference type="EMBL" id="GBN54175.1"/>
    </source>
</evidence>
<comment type="caution">
    <text evidence="1">The sequence shown here is derived from an EMBL/GenBank/DDBJ whole genome shotgun (WGS) entry which is preliminary data.</text>
</comment>
<accession>A0A4Y2PQK7</accession>
<keyword evidence="2" id="KW-1185">Reference proteome</keyword>
<dbReference type="Proteomes" id="UP000499080">
    <property type="component" value="Unassembled WGS sequence"/>
</dbReference>
<evidence type="ECO:0000313" key="2">
    <source>
        <dbReference type="Proteomes" id="UP000499080"/>
    </source>
</evidence>
<gene>
    <name evidence="1" type="ORF">AVEN_36175_1</name>
</gene>
<protein>
    <submittedName>
        <fullName evidence="1">Uncharacterized protein</fullName>
    </submittedName>
</protein>
<sequence length="84" mass="9759">MKTEWNRHVLYRNSSRSTPMVADQLSTKKGTTYFLKIFTLRPKPPEFGFCPTGGLRRDRAHRVKVEIESKQNSGTHEHKPIYAV</sequence>